<dbReference type="AlphaFoldDB" id="A0A0F9PFI0"/>
<gene>
    <name evidence="1" type="ORF">LCGC14_0832540</name>
</gene>
<name>A0A0F9PFI0_9ZZZZ</name>
<proteinExistence type="predicted"/>
<organism evidence="1">
    <name type="scientific">marine sediment metagenome</name>
    <dbReference type="NCBI Taxonomy" id="412755"/>
    <lineage>
        <taxon>unclassified sequences</taxon>
        <taxon>metagenomes</taxon>
        <taxon>ecological metagenomes</taxon>
    </lineage>
</organism>
<sequence>MTDHWLVLRNWVEREREKQRLFVAEQQRFLERKQTVARVLERTRQTDAAASDKGGRGVEGLMHMLFAHARIRGEWFRPVPELLAYAVEIDETASCDKRDEEALFEKRRNIRIIA</sequence>
<dbReference type="EMBL" id="LAZR01002395">
    <property type="protein sequence ID" value="KKN30590.1"/>
    <property type="molecule type" value="Genomic_DNA"/>
</dbReference>
<evidence type="ECO:0000313" key="1">
    <source>
        <dbReference type="EMBL" id="KKN30590.1"/>
    </source>
</evidence>
<protein>
    <submittedName>
        <fullName evidence="1">Uncharacterized protein</fullName>
    </submittedName>
</protein>
<comment type="caution">
    <text evidence="1">The sequence shown here is derived from an EMBL/GenBank/DDBJ whole genome shotgun (WGS) entry which is preliminary data.</text>
</comment>
<reference evidence="1" key="1">
    <citation type="journal article" date="2015" name="Nature">
        <title>Complex archaea that bridge the gap between prokaryotes and eukaryotes.</title>
        <authorList>
            <person name="Spang A."/>
            <person name="Saw J.H."/>
            <person name="Jorgensen S.L."/>
            <person name="Zaremba-Niedzwiedzka K."/>
            <person name="Martijn J."/>
            <person name="Lind A.E."/>
            <person name="van Eijk R."/>
            <person name="Schleper C."/>
            <person name="Guy L."/>
            <person name="Ettema T.J."/>
        </authorList>
    </citation>
    <scope>NUCLEOTIDE SEQUENCE</scope>
</reference>
<accession>A0A0F9PFI0</accession>